<evidence type="ECO:0000313" key="11">
    <source>
        <dbReference type="Proteomes" id="UP000502113"/>
    </source>
</evidence>
<evidence type="ECO:0000259" key="8">
    <source>
        <dbReference type="Pfam" id="PF01068"/>
    </source>
</evidence>
<dbReference type="Pfam" id="PF01068">
    <property type="entry name" value="DNA_ligase_A_M"/>
    <property type="match status" value="1"/>
</dbReference>
<feature type="domain" description="ATP-dependent DNA ligase family profile" evidence="8">
    <location>
        <begin position="149"/>
        <end position="335"/>
    </location>
</feature>
<dbReference type="Gene3D" id="3.30.470.30">
    <property type="entry name" value="DNA ligase/mRNA capping enzyme"/>
    <property type="match status" value="1"/>
</dbReference>
<dbReference type="GO" id="GO:0005524">
    <property type="term" value="F:ATP binding"/>
    <property type="evidence" value="ECO:0007669"/>
    <property type="project" value="InterPro"/>
</dbReference>
<evidence type="ECO:0000256" key="6">
    <source>
        <dbReference type="ARBA" id="ARBA00022763"/>
    </source>
</evidence>
<dbReference type="PANTHER" id="PTHR47810:SF1">
    <property type="entry name" value="DNA LIGASE B"/>
    <property type="match status" value="1"/>
</dbReference>
<dbReference type="SUPFAM" id="SSF56091">
    <property type="entry name" value="DNA ligase/mRNA capping enzyme, catalytic domain"/>
    <property type="match status" value="1"/>
</dbReference>
<dbReference type="InterPro" id="IPR050326">
    <property type="entry name" value="NAD_dep_DNA_ligaseB"/>
</dbReference>
<evidence type="ECO:0000256" key="5">
    <source>
        <dbReference type="ARBA" id="ARBA00022705"/>
    </source>
</evidence>
<dbReference type="Pfam" id="PF14743">
    <property type="entry name" value="DNA_ligase_OB_2"/>
    <property type="match status" value="1"/>
</dbReference>
<dbReference type="PANTHER" id="PTHR47810">
    <property type="entry name" value="DNA LIGASE"/>
    <property type="match status" value="1"/>
</dbReference>
<gene>
    <name evidence="10" type="ORF">vipetofem_125</name>
</gene>
<dbReference type="SUPFAM" id="SSF50249">
    <property type="entry name" value="Nucleic acid-binding proteins"/>
    <property type="match status" value="1"/>
</dbReference>
<dbReference type="InterPro" id="IPR029319">
    <property type="entry name" value="DNA_ligase_OB"/>
</dbReference>
<sequence length="428" mass="49422">MKWFEILEEVSFAKGKEKVEVLKKHKDATLLPEILNFLYNPRIVTGISKKKMSKELEISKTVEIPDENHRVASIMEYLHENNTGKDQDLIFVKSIIESTDDMKERQFLESLVVKDMPIGISANSVNKVWPKLIPVFKLQKGQLFEGSFEGPQIVSLKIDGNSATVFNLEEKTYMLSRSGAIMEGFDHILNYYRHILPFGYVYQGELIAKNYNNLDHGELFRYSNGITNSKKNDEKTMLQHVVFDVIPIEDFENGKSDMVYVDRLSIAQSCVEEYQPYGETYKNVCVVPVYAFTENIERIMEAANDKIRLGLEGLMICTGNSIYKKGKQKWLQKIKEFNTMDLEVVDLKEHVRGGKVGALIVKYKENEIGVGGITEDLRVKWWNNPNEIIGKIVEVKYFRSTEDKNGKESLRFPTFVRVREDKFEESFD</sequence>
<keyword evidence="5" id="KW-0235">DNA replication</keyword>
<comment type="similarity">
    <text evidence="2">Belongs to the ATP-dependent DNA ligase family.</text>
</comment>
<dbReference type="GO" id="GO:0006281">
    <property type="term" value="P:DNA repair"/>
    <property type="evidence" value="ECO:0007669"/>
    <property type="project" value="UniProtKB-KW"/>
</dbReference>
<keyword evidence="11" id="KW-1185">Reference proteome</keyword>
<keyword evidence="6" id="KW-0227">DNA damage</keyword>
<evidence type="ECO:0000256" key="7">
    <source>
        <dbReference type="ARBA" id="ARBA00023204"/>
    </source>
</evidence>
<name>A0A6G9LLB1_9CAUD</name>
<evidence type="ECO:0000256" key="2">
    <source>
        <dbReference type="ARBA" id="ARBA00007572"/>
    </source>
</evidence>
<evidence type="ECO:0000256" key="3">
    <source>
        <dbReference type="ARBA" id="ARBA00013308"/>
    </source>
</evidence>
<feature type="domain" description="DNA ligase OB-like" evidence="9">
    <location>
        <begin position="354"/>
        <end position="419"/>
    </location>
</feature>
<protein>
    <recommendedName>
        <fullName evidence="3">DNA ligase</fullName>
    </recommendedName>
</protein>
<dbReference type="EMBL" id="MT119361">
    <property type="protein sequence ID" value="QIQ66423.1"/>
    <property type="molecule type" value="Genomic_DNA"/>
</dbReference>
<proteinExistence type="inferred from homology"/>
<keyword evidence="4" id="KW-0436">Ligase</keyword>
<dbReference type="GO" id="GO:0006310">
    <property type="term" value="P:DNA recombination"/>
    <property type="evidence" value="ECO:0007669"/>
    <property type="project" value="InterPro"/>
</dbReference>
<organism evidence="10 11">
    <name type="scientific">Enterococcus phage vipetofem</name>
    <dbReference type="NCBI Taxonomy" id="2719594"/>
    <lineage>
        <taxon>Viruses</taxon>
        <taxon>Duplodnaviria</taxon>
        <taxon>Heunggongvirae</taxon>
        <taxon>Uroviricota</taxon>
        <taxon>Caudoviricetes</taxon>
        <taxon>Andrewesvirinae</taxon>
        <taxon>Vipetofemvirus</taxon>
        <taxon>Vipetofemvirus vipetofem</taxon>
    </lineage>
</organism>
<reference evidence="11" key="1">
    <citation type="submission" date="2020-02" db="EMBL/GenBank/DDBJ databases">
        <authorList>
            <person name="Olsen N.S."/>
            <person name="Forero-Junco L."/>
            <person name="Kot W."/>
            <person name="Hansen L.H."/>
        </authorList>
    </citation>
    <scope>NUCLEOTIDE SEQUENCE [LARGE SCALE GENOMIC DNA]</scope>
</reference>
<keyword evidence="7" id="KW-0234">DNA repair</keyword>
<dbReference type="InterPro" id="IPR012340">
    <property type="entry name" value="NA-bd_OB-fold"/>
</dbReference>
<evidence type="ECO:0000256" key="4">
    <source>
        <dbReference type="ARBA" id="ARBA00022598"/>
    </source>
</evidence>
<evidence type="ECO:0000259" key="9">
    <source>
        <dbReference type="Pfam" id="PF14743"/>
    </source>
</evidence>
<dbReference type="InterPro" id="IPR012310">
    <property type="entry name" value="DNA_ligase_ATP-dep_cent"/>
</dbReference>
<dbReference type="GO" id="GO:0006260">
    <property type="term" value="P:DNA replication"/>
    <property type="evidence" value="ECO:0007669"/>
    <property type="project" value="UniProtKB-KW"/>
</dbReference>
<evidence type="ECO:0000313" key="10">
    <source>
        <dbReference type="EMBL" id="QIQ66423.1"/>
    </source>
</evidence>
<dbReference type="Proteomes" id="UP000502113">
    <property type="component" value="Segment"/>
</dbReference>
<evidence type="ECO:0000256" key="1">
    <source>
        <dbReference type="ARBA" id="ARBA00001968"/>
    </source>
</evidence>
<dbReference type="Gene3D" id="2.40.50.140">
    <property type="entry name" value="Nucleic acid-binding proteins"/>
    <property type="match status" value="1"/>
</dbReference>
<comment type="cofactor">
    <cofactor evidence="1">
        <name>a divalent metal cation</name>
        <dbReference type="ChEBI" id="CHEBI:60240"/>
    </cofactor>
</comment>
<dbReference type="GO" id="GO:0003910">
    <property type="term" value="F:DNA ligase (ATP) activity"/>
    <property type="evidence" value="ECO:0007669"/>
    <property type="project" value="InterPro"/>
</dbReference>
<accession>A0A6G9LLB1</accession>